<evidence type="ECO:0000256" key="2">
    <source>
        <dbReference type="ARBA" id="ARBA00005845"/>
    </source>
</evidence>
<protein>
    <recommendedName>
        <fullName evidence="5">Plastid lipid-associated protein/fibrillin conserved domain-containing protein</fullName>
    </recommendedName>
</protein>
<dbReference type="Proteomes" id="UP001345219">
    <property type="component" value="Chromosome 19"/>
</dbReference>
<dbReference type="GO" id="GO:0009536">
    <property type="term" value="C:plastid"/>
    <property type="evidence" value="ECO:0007669"/>
    <property type="project" value="UniProtKB-SubCell"/>
</dbReference>
<dbReference type="Pfam" id="PF04755">
    <property type="entry name" value="PAP_fibrillin"/>
    <property type="match status" value="1"/>
</dbReference>
<name>A0AAN7GF39_9MYRT</name>
<dbReference type="InterPro" id="IPR039633">
    <property type="entry name" value="PAP"/>
</dbReference>
<dbReference type="AlphaFoldDB" id="A0AAN7GF39"/>
<comment type="caution">
    <text evidence="6">The sequence shown here is derived from an EMBL/GenBank/DDBJ whole genome shotgun (WGS) entry which is preliminary data.</text>
</comment>
<accession>A0AAN7GF39</accession>
<evidence type="ECO:0000313" key="6">
    <source>
        <dbReference type="EMBL" id="KAK4741330.1"/>
    </source>
</evidence>
<keyword evidence="7" id="KW-1185">Reference proteome</keyword>
<sequence length="270" mass="30337">MEVRIALSSIPTSHLLTSAPRPMKVEKCSHRFFPSENHLETKIRFGWSSILMRHAEPLMVAKENAELLGDEVTTAGETEPVEQVKKHLYQAVSGVNRGIFGVTSDKKSEIEGFVKLLESQNPTPDPTTSLDKVDGCWKLLFSTITILGAKRTKLGLRDFISLGDFFQSIDVAKGKAANVIRFNVRGLNMLNGQLTIQASFKIVSKSRVNISYDNSTITPDQLMNLFRKNYDILLSIFNPEGWLDITYVDESLRIGRDDKGNIFILERSED</sequence>
<evidence type="ECO:0000256" key="3">
    <source>
        <dbReference type="ARBA" id="ARBA00022640"/>
    </source>
</evidence>
<keyword evidence="4" id="KW-0809">Transit peptide</keyword>
<evidence type="ECO:0000259" key="5">
    <source>
        <dbReference type="Pfam" id="PF04755"/>
    </source>
</evidence>
<comment type="subcellular location">
    <subcellularLocation>
        <location evidence="1">Plastid</location>
    </subcellularLocation>
</comment>
<proteinExistence type="inferred from homology"/>
<gene>
    <name evidence="6" type="ORF">SAY87_024918</name>
</gene>
<evidence type="ECO:0000256" key="1">
    <source>
        <dbReference type="ARBA" id="ARBA00004474"/>
    </source>
</evidence>
<organism evidence="6 7">
    <name type="scientific">Trapa incisa</name>
    <dbReference type="NCBI Taxonomy" id="236973"/>
    <lineage>
        <taxon>Eukaryota</taxon>
        <taxon>Viridiplantae</taxon>
        <taxon>Streptophyta</taxon>
        <taxon>Embryophyta</taxon>
        <taxon>Tracheophyta</taxon>
        <taxon>Spermatophyta</taxon>
        <taxon>Magnoliopsida</taxon>
        <taxon>eudicotyledons</taxon>
        <taxon>Gunneridae</taxon>
        <taxon>Pentapetalae</taxon>
        <taxon>rosids</taxon>
        <taxon>malvids</taxon>
        <taxon>Myrtales</taxon>
        <taxon>Lythraceae</taxon>
        <taxon>Trapa</taxon>
    </lineage>
</organism>
<comment type="similarity">
    <text evidence="2">Belongs to the PAP/fibrillin family.</text>
</comment>
<evidence type="ECO:0000256" key="4">
    <source>
        <dbReference type="ARBA" id="ARBA00022946"/>
    </source>
</evidence>
<dbReference type="InterPro" id="IPR006843">
    <property type="entry name" value="PAP/fibrillin_dom"/>
</dbReference>
<reference evidence="6 7" key="1">
    <citation type="journal article" date="2023" name="Hortic Res">
        <title>Pangenome of water caltrop reveals structural variations and asymmetric subgenome divergence after allopolyploidization.</title>
        <authorList>
            <person name="Zhang X."/>
            <person name="Chen Y."/>
            <person name="Wang L."/>
            <person name="Yuan Y."/>
            <person name="Fang M."/>
            <person name="Shi L."/>
            <person name="Lu R."/>
            <person name="Comes H.P."/>
            <person name="Ma Y."/>
            <person name="Chen Y."/>
            <person name="Huang G."/>
            <person name="Zhou Y."/>
            <person name="Zheng Z."/>
            <person name="Qiu Y."/>
        </authorList>
    </citation>
    <scope>NUCLEOTIDE SEQUENCE [LARGE SCALE GENOMIC DNA]</scope>
    <source>
        <tissue evidence="6">Roots</tissue>
    </source>
</reference>
<dbReference type="EMBL" id="JAXIOK010000024">
    <property type="protein sequence ID" value="KAK4741330.1"/>
    <property type="molecule type" value="Genomic_DNA"/>
</dbReference>
<feature type="domain" description="Plastid lipid-associated protein/fibrillin conserved" evidence="5">
    <location>
        <begin position="83"/>
        <end position="265"/>
    </location>
</feature>
<keyword evidence="3" id="KW-0934">Plastid</keyword>
<dbReference type="PANTHER" id="PTHR31906">
    <property type="entry name" value="PLASTID-LIPID-ASSOCIATED PROTEIN 4, CHLOROPLASTIC-RELATED"/>
    <property type="match status" value="1"/>
</dbReference>
<evidence type="ECO:0000313" key="7">
    <source>
        <dbReference type="Proteomes" id="UP001345219"/>
    </source>
</evidence>